<dbReference type="PANTHER" id="PTHR22726:SF18">
    <property type="entry name" value="PEPTIDASE M48 DOMAIN-CONTAINING PROTEIN"/>
    <property type="match status" value="1"/>
</dbReference>
<dbReference type="PROSITE" id="PS51257">
    <property type="entry name" value="PROKAR_LIPOPROTEIN"/>
    <property type="match status" value="1"/>
</dbReference>
<organism evidence="8 9">
    <name type="scientific">Sedimentisphaera salicampi</name>
    <dbReference type="NCBI Taxonomy" id="1941349"/>
    <lineage>
        <taxon>Bacteria</taxon>
        <taxon>Pseudomonadati</taxon>
        <taxon>Planctomycetota</taxon>
        <taxon>Phycisphaerae</taxon>
        <taxon>Sedimentisphaerales</taxon>
        <taxon>Sedimentisphaeraceae</taxon>
        <taxon>Sedimentisphaera</taxon>
    </lineage>
</organism>
<dbReference type="GO" id="GO:0004222">
    <property type="term" value="F:metalloendopeptidase activity"/>
    <property type="evidence" value="ECO:0007669"/>
    <property type="project" value="InterPro"/>
</dbReference>
<evidence type="ECO:0000313" key="9">
    <source>
        <dbReference type="Proteomes" id="UP000193334"/>
    </source>
</evidence>
<comment type="similarity">
    <text evidence="6">Belongs to the peptidase M48 family.</text>
</comment>
<name>A0A1W6LJT6_9BACT</name>
<dbReference type="CDD" id="cd07331">
    <property type="entry name" value="M48C_Oma1_like"/>
    <property type="match status" value="1"/>
</dbReference>
<dbReference type="GO" id="GO:0006515">
    <property type="term" value="P:protein quality control for misfolded or incompletely synthesized proteins"/>
    <property type="evidence" value="ECO:0007669"/>
    <property type="project" value="TreeGrafter"/>
</dbReference>
<keyword evidence="5 6" id="KW-0482">Metalloprotease</keyword>
<evidence type="ECO:0000256" key="2">
    <source>
        <dbReference type="ARBA" id="ARBA00022723"/>
    </source>
</evidence>
<dbReference type="Gene3D" id="3.30.2010.10">
    <property type="entry name" value="Metalloproteases ('zincins'), catalytic domain"/>
    <property type="match status" value="1"/>
</dbReference>
<evidence type="ECO:0000259" key="7">
    <source>
        <dbReference type="Pfam" id="PF01435"/>
    </source>
</evidence>
<dbReference type="GO" id="GO:0046872">
    <property type="term" value="F:metal ion binding"/>
    <property type="evidence" value="ECO:0007669"/>
    <property type="project" value="UniProtKB-KW"/>
</dbReference>
<dbReference type="InterPro" id="IPR001915">
    <property type="entry name" value="Peptidase_M48"/>
</dbReference>
<evidence type="ECO:0000256" key="4">
    <source>
        <dbReference type="ARBA" id="ARBA00022833"/>
    </source>
</evidence>
<dbReference type="STRING" id="1941349.STSP1_00386"/>
<protein>
    <submittedName>
        <fullName evidence="8">TPR repeat-containing protein YfgC</fullName>
    </submittedName>
</protein>
<dbReference type="GO" id="GO:0016020">
    <property type="term" value="C:membrane"/>
    <property type="evidence" value="ECO:0007669"/>
    <property type="project" value="TreeGrafter"/>
</dbReference>
<dbReference type="KEGG" id="pbp:STSP1_00386"/>
<evidence type="ECO:0000256" key="6">
    <source>
        <dbReference type="RuleBase" id="RU003983"/>
    </source>
</evidence>
<dbReference type="Proteomes" id="UP000193334">
    <property type="component" value="Chromosome"/>
</dbReference>
<dbReference type="RefSeq" id="WP_085754733.1">
    <property type="nucleotide sequence ID" value="NZ_CP021023.1"/>
</dbReference>
<sequence>MGKFCKSAPIILIPLLIACSTVPISNRDRLNFVSDSRINSIAAQEYQQFLSENRPTINQNQQQVKLVRKVGFRIRDAVERYFIQNNQQISFSWEFNVIQNSQANAWAMPGGKVMVYSGIFEKTRNEEGLAVVISHEIAHAAAKHGAERMSQQTLLNLGGYALSKSGAGEGFMKAFSIGSHYGIMLPYSRKHEYEADHLGLIFMAMAGYDPKAAVDFWQRMSENSSAAPEFMSTHPCDRKRIQALKDLMPEAKRYYRQSIKSGRQ</sequence>
<accession>A0A1W6LJT6</accession>
<keyword evidence="1 6" id="KW-0645">Protease</keyword>
<keyword evidence="3 6" id="KW-0378">Hydrolase</keyword>
<dbReference type="InterPro" id="IPR051156">
    <property type="entry name" value="Mito/Outer_Membr_Metalloprot"/>
</dbReference>
<comment type="cofactor">
    <cofactor evidence="6">
        <name>Zn(2+)</name>
        <dbReference type="ChEBI" id="CHEBI:29105"/>
    </cofactor>
    <text evidence="6">Binds 1 zinc ion per subunit.</text>
</comment>
<keyword evidence="9" id="KW-1185">Reference proteome</keyword>
<gene>
    <name evidence="8" type="primary">yfgC</name>
    <name evidence="8" type="ORF">STSP1_00386</name>
</gene>
<dbReference type="PANTHER" id="PTHR22726">
    <property type="entry name" value="METALLOENDOPEPTIDASE OMA1"/>
    <property type="match status" value="1"/>
</dbReference>
<feature type="domain" description="Peptidase M48" evidence="7">
    <location>
        <begin position="78"/>
        <end position="246"/>
    </location>
</feature>
<evidence type="ECO:0000256" key="1">
    <source>
        <dbReference type="ARBA" id="ARBA00022670"/>
    </source>
</evidence>
<dbReference type="EMBL" id="CP021023">
    <property type="protein sequence ID" value="ARN56016.1"/>
    <property type="molecule type" value="Genomic_DNA"/>
</dbReference>
<evidence type="ECO:0000256" key="5">
    <source>
        <dbReference type="ARBA" id="ARBA00023049"/>
    </source>
</evidence>
<dbReference type="AlphaFoldDB" id="A0A1W6LJT6"/>
<evidence type="ECO:0000313" key="8">
    <source>
        <dbReference type="EMBL" id="ARN56016.1"/>
    </source>
</evidence>
<proteinExistence type="inferred from homology"/>
<keyword evidence="4 6" id="KW-0862">Zinc</keyword>
<keyword evidence="2" id="KW-0479">Metal-binding</keyword>
<dbReference type="Pfam" id="PF01435">
    <property type="entry name" value="Peptidase_M48"/>
    <property type="match status" value="1"/>
</dbReference>
<evidence type="ECO:0000256" key="3">
    <source>
        <dbReference type="ARBA" id="ARBA00022801"/>
    </source>
</evidence>
<reference evidence="9" key="1">
    <citation type="submission" date="2017-04" db="EMBL/GenBank/DDBJ databases">
        <title>Comparative genomics and description of representatives of a novel lineage of planctomycetes thriving in anoxic sediments.</title>
        <authorList>
            <person name="Spring S."/>
            <person name="Bunk B."/>
            <person name="Sproer C."/>
        </authorList>
    </citation>
    <scope>NUCLEOTIDE SEQUENCE [LARGE SCALE GENOMIC DNA]</scope>
    <source>
        <strain evidence="9">ST-PulAB-D4</strain>
    </source>
</reference>